<dbReference type="RefSeq" id="WP_345534031.1">
    <property type="nucleotide sequence ID" value="NZ_BAABLD010000015.1"/>
</dbReference>
<feature type="transmembrane region" description="Helical" evidence="1">
    <location>
        <begin position="105"/>
        <end position="128"/>
    </location>
</feature>
<reference evidence="3" key="1">
    <citation type="journal article" date="2019" name="Int. J. Syst. Evol. Microbiol.">
        <title>The Global Catalogue of Microorganisms (GCM) 10K type strain sequencing project: providing services to taxonomists for standard genome sequencing and annotation.</title>
        <authorList>
            <consortium name="The Broad Institute Genomics Platform"/>
            <consortium name="The Broad Institute Genome Sequencing Center for Infectious Disease"/>
            <person name="Wu L."/>
            <person name="Ma J."/>
        </authorList>
    </citation>
    <scope>NUCLEOTIDE SEQUENCE [LARGE SCALE GENOMIC DNA]</scope>
    <source>
        <strain evidence="3">JCM 18715</strain>
    </source>
</reference>
<dbReference type="EMBL" id="BAABLD010000015">
    <property type="protein sequence ID" value="GAA5169582.1"/>
    <property type="molecule type" value="Genomic_DNA"/>
</dbReference>
<protein>
    <recommendedName>
        <fullName evidence="4">Ubiquinone biosynthesis protein</fullName>
    </recommendedName>
</protein>
<organism evidence="2 3">
    <name type="scientific">Viridibacterium curvum</name>
    <dbReference type="NCBI Taxonomy" id="1101404"/>
    <lineage>
        <taxon>Bacteria</taxon>
        <taxon>Pseudomonadati</taxon>
        <taxon>Pseudomonadota</taxon>
        <taxon>Betaproteobacteria</taxon>
        <taxon>Rhodocyclales</taxon>
        <taxon>Rhodocyclaceae</taxon>
        <taxon>Viridibacterium</taxon>
    </lineage>
</organism>
<evidence type="ECO:0000313" key="3">
    <source>
        <dbReference type="Proteomes" id="UP001500547"/>
    </source>
</evidence>
<comment type="caution">
    <text evidence="2">The sequence shown here is derived from an EMBL/GenBank/DDBJ whole genome shotgun (WGS) entry which is preliminary data.</text>
</comment>
<proteinExistence type="predicted"/>
<keyword evidence="1" id="KW-0472">Membrane</keyword>
<keyword evidence="1" id="KW-0812">Transmembrane</keyword>
<keyword evidence="3" id="KW-1185">Reference proteome</keyword>
<accession>A0ABP9QZC5</accession>
<gene>
    <name evidence="2" type="ORF">GCM10025770_31200</name>
</gene>
<evidence type="ECO:0008006" key="4">
    <source>
        <dbReference type="Google" id="ProtNLM"/>
    </source>
</evidence>
<name>A0ABP9QZC5_9RHOO</name>
<evidence type="ECO:0000313" key="2">
    <source>
        <dbReference type="EMBL" id="GAA5169582.1"/>
    </source>
</evidence>
<dbReference type="Proteomes" id="UP001500547">
    <property type="component" value="Unassembled WGS sequence"/>
</dbReference>
<evidence type="ECO:0000256" key="1">
    <source>
        <dbReference type="SAM" id="Phobius"/>
    </source>
</evidence>
<feature type="transmembrane region" description="Helical" evidence="1">
    <location>
        <begin position="78"/>
        <end position="99"/>
    </location>
</feature>
<sequence length="212" mass="22727">MSSFLEVAFSYPTAILSALLLVVIFYWLLALIGLVDFESSSLDIDVDTDAHLDGDAGDISVLASYVVAMGLNGVPFSIVVSLLILISWTVTALFSEWILPWVPTMLFKALVGTAAMIAAVGVAIVMTARIVKPMRKLFVTHSATSNASIVGQTCLVLTQTVDERFGRAEVSTNGASINIRVWATTPNTLGKGAVARILEYDPQASRYLIVAE</sequence>
<feature type="transmembrane region" description="Helical" evidence="1">
    <location>
        <begin position="12"/>
        <end position="35"/>
    </location>
</feature>
<keyword evidence="1" id="KW-1133">Transmembrane helix</keyword>